<evidence type="ECO:0000256" key="7">
    <source>
        <dbReference type="ARBA" id="ARBA00044757"/>
    </source>
</evidence>
<keyword evidence="6" id="KW-0539">Nucleus</keyword>
<dbReference type="EMBL" id="SKBQ01000022">
    <property type="protein sequence ID" value="TPX15244.1"/>
    <property type="molecule type" value="Genomic_DNA"/>
</dbReference>
<name>A0A507B9F4_9PEZI</name>
<dbReference type="SUPFAM" id="SSF49879">
    <property type="entry name" value="SMAD/FHA domain"/>
    <property type="match status" value="1"/>
</dbReference>
<feature type="compositionally biased region" description="Low complexity" evidence="8">
    <location>
        <begin position="441"/>
        <end position="455"/>
    </location>
</feature>
<dbReference type="RefSeq" id="XP_030996955.1">
    <property type="nucleotide sequence ID" value="XM_031138941.1"/>
</dbReference>
<feature type="compositionally biased region" description="Basic residues" evidence="8">
    <location>
        <begin position="413"/>
        <end position="423"/>
    </location>
</feature>
<dbReference type="GO" id="GO:0000724">
    <property type="term" value="P:double-strand break repair via homologous recombination"/>
    <property type="evidence" value="ECO:0007669"/>
    <property type="project" value="TreeGrafter"/>
</dbReference>
<dbReference type="GO" id="GO:0007095">
    <property type="term" value="P:mitotic G2 DNA damage checkpoint signaling"/>
    <property type="evidence" value="ECO:0007669"/>
    <property type="project" value="InterPro"/>
</dbReference>
<dbReference type="Gene3D" id="3.40.50.10190">
    <property type="entry name" value="BRCT domain"/>
    <property type="match status" value="1"/>
</dbReference>
<comment type="similarity">
    <text evidence="7">Belongs to the Nibrin family.</text>
</comment>
<dbReference type="GeneID" id="41971968"/>
<gene>
    <name evidence="10" type="ORF">E0L32_004521</name>
</gene>
<proteinExistence type="inferred from homology"/>
<accession>A0A507B9F4</accession>
<comment type="subcellular location">
    <subcellularLocation>
        <location evidence="2">Chromosome</location>
    </subcellularLocation>
    <subcellularLocation>
        <location evidence="1">Nucleus</location>
    </subcellularLocation>
</comment>
<dbReference type="InterPro" id="IPR036420">
    <property type="entry name" value="BRCT_dom_sf"/>
</dbReference>
<dbReference type="InterPro" id="IPR032429">
    <property type="entry name" value="Nibrin_BRCT2"/>
</dbReference>
<dbReference type="InParanoid" id="A0A507B9F4"/>
<feature type="compositionally biased region" description="Basic and acidic residues" evidence="8">
    <location>
        <begin position="782"/>
        <end position="798"/>
    </location>
</feature>
<feature type="domain" description="FHA" evidence="9">
    <location>
        <begin position="24"/>
        <end position="87"/>
    </location>
</feature>
<feature type="compositionally biased region" description="Basic and acidic residues" evidence="8">
    <location>
        <begin position="611"/>
        <end position="622"/>
    </location>
</feature>
<evidence type="ECO:0000256" key="6">
    <source>
        <dbReference type="ARBA" id="ARBA00023242"/>
    </source>
</evidence>
<feature type="region of interest" description="Disordered" evidence="8">
    <location>
        <begin position="370"/>
        <end position="579"/>
    </location>
</feature>
<evidence type="ECO:0000256" key="1">
    <source>
        <dbReference type="ARBA" id="ARBA00004123"/>
    </source>
</evidence>
<keyword evidence="5" id="KW-0234">DNA repair</keyword>
<feature type="compositionally biased region" description="Basic and acidic residues" evidence="8">
    <location>
        <begin position="551"/>
        <end position="579"/>
    </location>
</feature>
<feature type="compositionally biased region" description="Low complexity" evidence="8">
    <location>
        <begin position="751"/>
        <end position="781"/>
    </location>
</feature>
<comment type="caution">
    <text evidence="10">The sequence shown here is derived from an EMBL/GenBank/DDBJ whole genome shotgun (WGS) entry which is preliminary data.</text>
</comment>
<dbReference type="PROSITE" id="PS50006">
    <property type="entry name" value="FHA_DOMAIN"/>
    <property type="match status" value="1"/>
</dbReference>
<dbReference type="STRING" id="1093900.A0A507B9F4"/>
<reference evidence="10 11" key="1">
    <citation type="submission" date="2019-06" db="EMBL/GenBank/DDBJ databases">
        <title>Draft genome sequence of the filamentous fungus Phialemoniopsis curvata isolated from diesel fuel.</title>
        <authorList>
            <person name="Varaljay V.A."/>
            <person name="Lyon W.J."/>
            <person name="Crouch A.L."/>
            <person name="Drake C.E."/>
            <person name="Hollomon J.M."/>
            <person name="Nadeau L.J."/>
            <person name="Nunn H.S."/>
            <person name="Stevenson B.S."/>
            <person name="Bojanowski C.L."/>
            <person name="Crookes-Goodson W.J."/>
        </authorList>
    </citation>
    <scope>NUCLEOTIDE SEQUENCE [LARGE SCALE GENOMIC DNA]</scope>
    <source>
        <strain evidence="10 11">D216</strain>
    </source>
</reference>
<dbReference type="Pfam" id="PF00498">
    <property type="entry name" value="FHA"/>
    <property type="match status" value="1"/>
</dbReference>
<evidence type="ECO:0000256" key="8">
    <source>
        <dbReference type="SAM" id="MobiDB-lite"/>
    </source>
</evidence>
<evidence type="ECO:0000256" key="4">
    <source>
        <dbReference type="ARBA" id="ARBA00022763"/>
    </source>
</evidence>
<dbReference type="InterPro" id="IPR008984">
    <property type="entry name" value="SMAD_FHA_dom_sf"/>
</dbReference>
<feature type="region of interest" description="Disordered" evidence="8">
    <location>
        <begin position="606"/>
        <end position="816"/>
    </location>
</feature>
<evidence type="ECO:0000256" key="5">
    <source>
        <dbReference type="ARBA" id="ARBA00023204"/>
    </source>
</evidence>
<dbReference type="GO" id="GO:0003684">
    <property type="term" value="F:damaged DNA binding"/>
    <property type="evidence" value="ECO:0007669"/>
    <property type="project" value="TreeGrafter"/>
</dbReference>
<dbReference type="GO" id="GO:0030870">
    <property type="term" value="C:Mre11 complex"/>
    <property type="evidence" value="ECO:0007669"/>
    <property type="project" value="InterPro"/>
</dbReference>
<dbReference type="InterPro" id="IPR000253">
    <property type="entry name" value="FHA_dom"/>
</dbReference>
<evidence type="ECO:0000313" key="11">
    <source>
        <dbReference type="Proteomes" id="UP000319257"/>
    </source>
</evidence>
<dbReference type="PANTHER" id="PTHR12162">
    <property type="entry name" value="NIBRIN-RELATED"/>
    <property type="match status" value="1"/>
</dbReference>
<dbReference type="InterPro" id="IPR040227">
    <property type="entry name" value="Nibrin-rel"/>
</dbReference>
<feature type="compositionally biased region" description="Low complexity" evidence="8">
    <location>
        <begin position="680"/>
        <end position="709"/>
    </location>
</feature>
<evidence type="ECO:0000259" key="9">
    <source>
        <dbReference type="PROSITE" id="PS50006"/>
    </source>
</evidence>
<evidence type="ECO:0000313" key="10">
    <source>
        <dbReference type="EMBL" id="TPX15244.1"/>
    </source>
</evidence>
<dbReference type="Gene3D" id="3.40.50.10980">
    <property type="entry name" value="Nibrin, BRCT2 domain"/>
    <property type="match status" value="1"/>
</dbReference>
<dbReference type="SMART" id="SM00240">
    <property type="entry name" value="FHA"/>
    <property type="match status" value="1"/>
</dbReference>
<keyword evidence="3" id="KW-0158">Chromosome</keyword>
<dbReference type="Pfam" id="PF16508">
    <property type="entry name" value="NIBRIN_BRCT_II"/>
    <property type="match status" value="1"/>
</dbReference>
<dbReference type="InterPro" id="IPR043014">
    <property type="entry name" value="Nibrin_BRCT2_sf"/>
</dbReference>
<feature type="compositionally biased region" description="Basic and acidic residues" evidence="8">
    <location>
        <begin position="218"/>
        <end position="230"/>
    </location>
</feature>
<dbReference type="Gene3D" id="2.60.200.20">
    <property type="match status" value="1"/>
</dbReference>
<dbReference type="OrthoDB" id="552194at2759"/>
<protein>
    <recommendedName>
        <fullName evidence="9">FHA domain-containing protein</fullName>
    </recommendedName>
</protein>
<keyword evidence="4" id="KW-0227">DNA damage</keyword>
<dbReference type="PANTHER" id="PTHR12162:SF0">
    <property type="entry name" value="NIBRIN"/>
    <property type="match status" value="1"/>
</dbReference>
<evidence type="ECO:0000256" key="3">
    <source>
        <dbReference type="ARBA" id="ARBA00022454"/>
    </source>
</evidence>
<dbReference type="Proteomes" id="UP000319257">
    <property type="component" value="Unassembled WGS sequence"/>
</dbReference>
<feature type="compositionally biased region" description="Polar residues" evidence="8">
    <location>
        <begin position="374"/>
        <end position="383"/>
    </location>
</feature>
<sequence length="816" mass="90954">MWLLENAGDLFGGRKLWLRPGKRYLFGRTVSEPGQLAISDKTISRKHLTIQIDNVKPGEGLNRHSRTTVTMEDLNTKIGTLVNGVQIRGQAHVLTDEATNEIKMGHCSKLFRLTWNPVVLSFSFTAKELRADPWKDYRDDLEQLDIKYIAEYDLSLTTHVVAKKRNTSKGLQALVNGKYIVTDSFIKAVLDAATPPADADGAGQSPLENDYEGNWPNELEHLPPRGEEPSNRPVDAYAPNKERKEIFDGYTFIFYDKKQHENLFAPITNGKGKALLREVVPHETQIDDFIRYVKEVAGEKGLGEFEDGSEGKGVVVVKYAPAKGDTMDWYVNFVTSISLRLDHRLVDQREFLDAILANNAAMLRRPLEVERTQPEPSQMQPQGSEAMDVDQPQPDGEQQPAPDTSQEAESAPRPRRGRGRRPVTSRFKGFDIELDPDEETPSAPSAPSAPPSSSAVHANDMFMSQNGAVEDASEVHGTRQNGRKRPASPLPEQEEDVFEEMAPTAAAAKRRRIARGEDPLPPPPEPEGDEEEVVSDSPPPDKAQKGKKKGKENDILELAAKKREEMEKRAAEERQRLEELPDDGIDYEEIRRLTIVEPMEVRQKASAATARSREQDIADGRWDPAWNGRRNFKKFRKQGQPAGRPQQRVIVGLEEVRAKEYGIGDDYWLEDDSHPRKKAASASASASRQTQSQGASSQSQAKSQEAVAAKGRAPSRSIPVDDSDDSGENDAVQEIEPSPAPEPELPRTRAAKTATRANARLAQTQTQTQSQRSSKRAAAAPPDKEKAAKKPRKAIEVRDSDDDSDDELKFRFGRRR</sequence>
<keyword evidence="11" id="KW-1185">Reference proteome</keyword>
<feature type="region of interest" description="Disordered" evidence="8">
    <location>
        <begin position="197"/>
        <end position="236"/>
    </location>
</feature>
<dbReference type="GO" id="GO:0005694">
    <property type="term" value="C:chromosome"/>
    <property type="evidence" value="ECO:0007669"/>
    <property type="project" value="UniProtKB-SubCell"/>
</dbReference>
<evidence type="ECO:0000256" key="2">
    <source>
        <dbReference type="ARBA" id="ARBA00004286"/>
    </source>
</evidence>
<dbReference type="AlphaFoldDB" id="A0A507B9F4"/>
<feature type="compositionally biased region" description="Acidic residues" evidence="8">
    <location>
        <begin position="721"/>
        <end position="733"/>
    </location>
</feature>
<organism evidence="10 11">
    <name type="scientific">Thyridium curvatum</name>
    <dbReference type="NCBI Taxonomy" id="1093900"/>
    <lineage>
        <taxon>Eukaryota</taxon>
        <taxon>Fungi</taxon>
        <taxon>Dikarya</taxon>
        <taxon>Ascomycota</taxon>
        <taxon>Pezizomycotina</taxon>
        <taxon>Sordariomycetes</taxon>
        <taxon>Sordariomycetidae</taxon>
        <taxon>Thyridiales</taxon>
        <taxon>Thyridiaceae</taxon>
        <taxon>Thyridium</taxon>
    </lineage>
</organism>